<dbReference type="AlphaFoldDB" id="A0A2M9C1E2"/>
<keyword evidence="7" id="KW-1185">Reference proteome</keyword>
<keyword evidence="5" id="KW-0119">Carbohydrate metabolism</keyword>
<keyword evidence="2" id="KW-0479">Metal-binding</keyword>
<reference evidence="6 7" key="1">
    <citation type="submission" date="2017-11" db="EMBL/GenBank/DDBJ databases">
        <title>Genomic Encyclopedia of Archaeal and Bacterial Type Strains, Phase II (KMG-II): From Individual Species to Whole Genera.</title>
        <authorList>
            <person name="Goeker M."/>
        </authorList>
    </citation>
    <scope>NUCLEOTIDE SEQUENCE [LARGE SCALE GENOMIC DNA]</scope>
    <source>
        <strain evidence="6 7">DSM 27617</strain>
    </source>
</reference>
<protein>
    <submittedName>
        <fullName evidence="6">Putative glycoside hydrolase/deacetylase ChbG (UPF0249 family)</fullName>
    </submittedName>
</protein>
<sequence length="269" mass="31291">MKSKLIINADDLGFTKGVNEAIKKAHLEGFLSHASLMANEAYFEDALENVIKKCPDLKIGVHVNLTCGKALYKDNMLAKNGGFKNGFVNLLFRFKSNKVLTHIEKEIEYQILAIQNKGITISHIDGHEHIHIIPSINKIVRKLAEKYHIPRIREINEDFGESFKYNGKTASKANYIKLFLLRFLSRFNSDTKKIKFYSILNTCEINAENLFSYLENSHDEEVEIMLHPSLIELDRDEKNMDFRFIDFLNSPYRTQEFELCFNPKFKEYL</sequence>
<dbReference type="GO" id="GO:0019213">
    <property type="term" value="F:deacetylase activity"/>
    <property type="evidence" value="ECO:0007669"/>
    <property type="project" value="TreeGrafter"/>
</dbReference>
<dbReference type="OrthoDB" id="9774177at2"/>
<name>A0A2M9C1E2_9FLAO</name>
<gene>
    <name evidence="6" type="ORF">CLV73_2620</name>
</gene>
<dbReference type="InterPro" id="IPR011330">
    <property type="entry name" value="Glyco_hydro/deAcase_b/a-brl"/>
</dbReference>
<dbReference type="SUPFAM" id="SSF88713">
    <property type="entry name" value="Glycoside hydrolase/deacetylase"/>
    <property type="match status" value="1"/>
</dbReference>
<dbReference type="GO" id="GO:0016787">
    <property type="term" value="F:hydrolase activity"/>
    <property type="evidence" value="ECO:0007669"/>
    <property type="project" value="UniProtKB-KW"/>
</dbReference>
<dbReference type="Pfam" id="PF04794">
    <property type="entry name" value="YdjC"/>
    <property type="match status" value="1"/>
</dbReference>
<evidence type="ECO:0000256" key="3">
    <source>
        <dbReference type="ARBA" id="ARBA00022801"/>
    </source>
</evidence>
<dbReference type="EMBL" id="PGFD01000002">
    <property type="protein sequence ID" value="PJJ64262.1"/>
    <property type="molecule type" value="Genomic_DNA"/>
</dbReference>
<evidence type="ECO:0000256" key="1">
    <source>
        <dbReference type="ARBA" id="ARBA00001946"/>
    </source>
</evidence>
<dbReference type="Gene3D" id="3.20.20.370">
    <property type="entry name" value="Glycoside hydrolase/deacetylase"/>
    <property type="match status" value="1"/>
</dbReference>
<dbReference type="Proteomes" id="UP000228740">
    <property type="component" value="Unassembled WGS sequence"/>
</dbReference>
<evidence type="ECO:0000256" key="4">
    <source>
        <dbReference type="ARBA" id="ARBA00022842"/>
    </source>
</evidence>
<evidence type="ECO:0000256" key="2">
    <source>
        <dbReference type="ARBA" id="ARBA00022723"/>
    </source>
</evidence>
<evidence type="ECO:0000313" key="6">
    <source>
        <dbReference type="EMBL" id="PJJ64262.1"/>
    </source>
</evidence>
<keyword evidence="4" id="KW-0460">Magnesium</keyword>
<keyword evidence="3 6" id="KW-0378">Hydrolase</keyword>
<dbReference type="GO" id="GO:0005975">
    <property type="term" value="P:carbohydrate metabolic process"/>
    <property type="evidence" value="ECO:0007669"/>
    <property type="project" value="InterPro"/>
</dbReference>
<evidence type="ECO:0000256" key="5">
    <source>
        <dbReference type="ARBA" id="ARBA00023277"/>
    </source>
</evidence>
<dbReference type="RefSeq" id="WP_100377284.1">
    <property type="nucleotide sequence ID" value="NZ_PGFD01000002.1"/>
</dbReference>
<comment type="caution">
    <text evidence="6">The sequence shown here is derived from an EMBL/GenBank/DDBJ whole genome shotgun (WGS) entry which is preliminary data.</text>
</comment>
<evidence type="ECO:0000313" key="7">
    <source>
        <dbReference type="Proteomes" id="UP000228740"/>
    </source>
</evidence>
<dbReference type="PANTHER" id="PTHR31609:SF1">
    <property type="entry name" value="CARBOHYDRATE DEACETYLASE"/>
    <property type="match status" value="1"/>
</dbReference>
<organism evidence="6 7">
    <name type="scientific">Chryseobacterium geocarposphaerae</name>
    <dbReference type="NCBI Taxonomy" id="1416776"/>
    <lineage>
        <taxon>Bacteria</taxon>
        <taxon>Pseudomonadati</taxon>
        <taxon>Bacteroidota</taxon>
        <taxon>Flavobacteriia</taxon>
        <taxon>Flavobacteriales</taxon>
        <taxon>Weeksellaceae</taxon>
        <taxon>Chryseobacterium group</taxon>
        <taxon>Chryseobacterium</taxon>
    </lineage>
</organism>
<accession>A0A2M9C1E2</accession>
<dbReference type="PANTHER" id="PTHR31609">
    <property type="entry name" value="YDJC DEACETYLASE FAMILY MEMBER"/>
    <property type="match status" value="1"/>
</dbReference>
<dbReference type="InterPro" id="IPR006879">
    <property type="entry name" value="YdjC-like"/>
</dbReference>
<dbReference type="GO" id="GO:0046872">
    <property type="term" value="F:metal ion binding"/>
    <property type="evidence" value="ECO:0007669"/>
    <property type="project" value="UniProtKB-KW"/>
</dbReference>
<comment type="cofactor">
    <cofactor evidence="1">
        <name>Mg(2+)</name>
        <dbReference type="ChEBI" id="CHEBI:18420"/>
    </cofactor>
</comment>
<proteinExistence type="predicted"/>